<sequence length="88" mass="9901">MNGKVIGHITPAKPPQMEEGVFYDLTPPSVIQGKIYHRVMCEYRVPNQPDEYVVKGIPEGGVTPKSFVLKFTDRGKVIPRKSENQQGF</sequence>
<organism evidence="1 2">
    <name type="scientific">Candidatus Buchananbacteria bacterium RBG_13_39_9</name>
    <dbReference type="NCBI Taxonomy" id="1797531"/>
    <lineage>
        <taxon>Bacteria</taxon>
        <taxon>Candidatus Buchananiibacteriota</taxon>
    </lineage>
</organism>
<comment type="caution">
    <text evidence="1">The sequence shown here is derived from an EMBL/GenBank/DDBJ whole genome shotgun (WGS) entry which is preliminary data.</text>
</comment>
<reference evidence="1 2" key="1">
    <citation type="journal article" date="2016" name="Nat. Commun.">
        <title>Thousands of microbial genomes shed light on interconnected biogeochemical processes in an aquifer system.</title>
        <authorList>
            <person name="Anantharaman K."/>
            <person name="Brown C.T."/>
            <person name="Hug L.A."/>
            <person name="Sharon I."/>
            <person name="Castelle C.J."/>
            <person name="Probst A.J."/>
            <person name="Thomas B.C."/>
            <person name="Singh A."/>
            <person name="Wilkins M.J."/>
            <person name="Karaoz U."/>
            <person name="Brodie E.L."/>
            <person name="Williams K.H."/>
            <person name="Hubbard S.S."/>
            <person name="Banfield J.F."/>
        </authorList>
    </citation>
    <scope>NUCLEOTIDE SEQUENCE [LARGE SCALE GENOMIC DNA]</scope>
</reference>
<gene>
    <name evidence="1" type="ORF">A2Y67_02475</name>
</gene>
<dbReference type="Proteomes" id="UP000176260">
    <property type="component" value="Unassembled WGS sequence"/>
</dbReference>
<dbReference type="AlphaFoldDB" id="A0A1G1XRZ8"/>
<name>A0A1G1XRZ8_9BACT</name>
<accession>A0A1G1XRZ8</accession>
<evidence type="ECO:0000313" key="2">
    <source>
        <dbReference type="Proteomes" id="UP000176260"/>
    </source>
</evidence>
<protein>
    <submittedName>
        <fullName evidence="1">Uncharacterized protein</fullName>
    </submittedName>
</protein>
<dbReference type="EMBL" id="MHIA01000007">
    <property type="protein sequence ID" value="OGY42761.1"/>
    <property type="molecule type" value="Genomic_DNA"/>
</dbReference>
<evidence type="ECO:0000313" key="1">
    <source>
        <dbReference type="EMBL" id="OGY42761.1"/>
    </source>
</evidence>
<proteinExistence type="predicted"/>